<name>A0A8S1NE58_PARPR</name>
<dbReference type="PANTHER" id="PTHR33706">
    <property type="entry name" value="MORN VARIANT REPEAT PROTEIN"/>
    <property type="match status" value="1"/>
</dbReference>
<reference evidence="1" key="1">
    <citation type="submission" date="2021-01" db="EMBL/GenBank/DDBJ databases">
        <authorList>
            <consortium name="Genoscope - CEA"/>
            <person name="William W."/>
        </authorList>
    </citation>
    <scope>NUCLEOTIDE SEQUENCE</scope>
</reference>
<comment type="caution">
    <text evidence="1">The sequence shown here is derived from an EMBL/GenBank/DDBJ whole genome shotgun (WGS) entry which is preliminary data.</text>
</comment>
<evidence type="ECO:0000313" key="2">
    <source>
        <dbReference type="Proteomes" id="UP000688137"/>
    </source>
</evidence>
<protein>
    <submittedName>
        <fullName evidence="1">Uncharacterized protein</fullName>
    </submittedName>
</protein>
<evidence type="ECO:0000313" key="1">
    <source>
        <dbReference type="EMBL" id="CAD8090392.1"/>
    </source>
</evidence>
<dbReference type="EMBL" id="CAJJDM010000089">
    <property type="protein sequence ID" value="CAD8090392.1"/>
    <property type="molecule type" value="Genomic_DNA"/>
</dbReference>
<accession>A0A8S1NE58</accession>
<dbReference type="PANTHER" id="PTHR33706:SF1">
    <property type="entry name" value="TPR REPEAT PROTEIN"/>
    <property type="match status" value="1"/>
</dbReference>
<organism evidence="1 2">
    <name type="scientific">Paramecium primaurelia</name>
    <dbReference type="NCBI Taxonomy" id="5886"/>
    <lineage>
        <taxon>Eukaryota</taxon>
        <taxon>Sar</taxon>
        <taxon>Alveolata</taxon>
        <taxon>Ciliophora</taxon>
        <taxon>Intramacronucleata</taxon>
        <taxon>Oligohymenophorea</taxon>
        <taxon>Peniculida</taxon>
        <taxon>Parameciidae</taxon>
        <taxon>Paramecium</taxon>
    </lineage>
</organism>
<keyword evidence="2" id="KW-1185">Reference proteome</keyword>
<proteinExistence type="predicted"/>
<dbReference type="AlphaFoldDB" id="A0A8S1NE58"/>
<dbReference type="Proteomes" id="UP000688137">
    <property type="component" value="Unassembled WGS sequence"/>
</dbReference>
<gene>
    <name evidence="1" type="ORF">PPRIM_AZ9-3.1.T0860001</name>
</gene>
<sequence>MNLQTKRQDINQLKVYKWDSIERKLMKINIQVDIKNDNLIYSYQGRILRKVYLQDYKTYPDLYQNMEQIKYFNWQGEYGPNQKKIGKWKAIWNGEVILDGGYYMNGCKQGLWKQPIKNYMSIAQVYEIGEYFDDQKTGTWKYIYNNETIGGGAFNEQAQKNLRWVELSDGFWDGSQITFNGEYKNGKKIGRWDIEYRYDSNNQFILMQKFYIQQLHSGGGSYDQYGDELKQGNWVEITENQGDYSYVNCRGGYQNGKKIGRWDIFWNNNGNQKIIGGGSYDEEGDELKLGYWVEIMDNFEENMQVVKKLVDGIYGQSIYQLIITMKKCKNKVIQFQYFEKWLVISGGGFYDEAGNGFKQGGWVEILEISDDSLVNYSGEYKNGKKVGVWDIKYRYRRGDPYYKMQEYFINSYSTVVVDHMMKKGMNLSMVIGQKFQIIIMILKQCREESIQTEKRLVDGILCMKAIKCKNKIKNVQLCQLIVVGDYMKKKMIALRLDNGLNQTRNFLVASKLPTMVNIKMIEKLEGGILLLGDSQCNSYYVKALIINTISGGGLYDEENDSIKIGQWIELDEGFSGNNQITHHGQYKNGRKVGRWDIFIREQLMQIILSQLLNLFQLLEVVDHMIKKVMELSWVIGQKQWMDFSIPHQQRIMVNIKMVKKLEHGWK</sequence>